<dbReference type="GO" id="GO:0009243">
    <property type="term" value="P:O antigen biosynthetic process"/>
    <property type="evidence" value="ECO:0007669"/>
    <property type="project" value="UniProtKB-UniPathway"/>
</dbReference>
<evidence type="ECO:0000256" key="1">
    <source>
        <dbReference type="ARBA" id="ARBA00004781"/>
    </source>
</evidence>
<gene>
    <name evidence="8" type="ORF">GT360_05990</name>
</gene>
<dbReference type="UniPathway" id="UPA00281"/>
<evidence type="ECO:0000256" key="6">
    <source>
        <dbReference type="RuleBase" id="RU364082"/>
    </source>
</evidence>
<name>A0A7Z2T2D6_9VIBR</name>
<accession>A0A7Z2T2D6</accession>
<dbReference type="InterPro" id="IPR036291">
    <property type="entry name" value="NAD(P)-bd_dom_sf"/>
</dbReference>
<dbReference type="GO" id="GO:0019305">
    <property type="term" value="P:dTDP-rhamnose biosynthetic process"/>
    <property type="evidence" value="ECO:0007669"/>
    <property type="project" value="UniProtKB-UniPathway"/>
</dbReference>
<dbReference type="EC" id="1.1.1.133" evidence="3 6"/>
<comment type="pathway">
    <text evidence="1 6">Carbohydrate biosynthesis; dTDP-L-rhamnose biosynthesis.</text>
</comment>
<protein>
    <recommendedName>
        <fullName evidence="4 6">dTDP-4-dehydrorhamnose reductase</fullName>
        <ecNumber evidence="3 6">1.1.1.133</ecNumber>
    </recommendedName>
</protein>
<dbReference type="PANTHER" id="PTHR10491">
    <property type="entry name" value="DTDP-4-DEHYDRORHAMNOSE REDUCTASE"/>
    <property type="match status" value="1"/>
</dbReference>
<dbReference type="InterPro" id="IPR029903">
    <property type="entry name" value="RmlD-like-bd"/>
</dbReference>
<dbReference type="Proteomes" id="UP000464262">
    <property type="component" value="Chromosome 1"/>
</dbReference>
<comment type="function">
    <text evidence="6">Catalyzes the reduction of dTDP-6-deoxy-L-lyxo-4-hexulose to yield dTDP-L-rhamnose.</text>
</comment>
<dbReference type="PANTHER" id="PTHR10491:SF4">
    <property type="entry name" value="METHIONINE ADENOSYLTRANSFERASE 2 SUBUNIT BETA"/>
    <property type="match status" value="1"/>
</dbReference>
<comment type="catalytic activity">
    <reaction evidence="5 6">
        <text>dTDP-beta-L-rhamnose + NADP(+) = dTDP-4-dehydro-beta-L-rhamnose + NADPH + H(+)</text>
        <dbReference type="Rhea" id="RHEA:21796"/>
        <dbReference type="ChEBI" id="CHEBI:15378"/>
        <dbReference type="ChEBI" id="CHEBI:57510"/>
        <dbReference type="ChEBI" id="CHEBI:57783"/>
        <dbReference type="ChEBI" id="CHEBI:58349"/>
        <dbReference type="ChEBI" id="CHEBI:62830"/>
        <dbReference type="EC" id="1.1.1.133"/>
    </reaction>
</comment>
<dbReference type="Gene3D" id="3.40.50.720">
    <property type="entry name" value="NAD(P)-binding Rossmann-like Domain"/>
    <property type="match status" value="1"/>
</dbReference>
<reference evidence="8 9" key="1">
    <citation type="submission" date="2020-01" db="EMBL/GenBank/DDBJ databases">
        <title>Whole genome and functional gene identification of agarase of Vibrio HN897.</title>
        <authorList>
            <person name="Liu Y."/>
            <person name="Zhao Z."/>
        </authorList>
    </citation>
    <scope>NUCLEOTIDE SEQUENCE [LARGE SCALE GENOMIC DNA]</scope>
    <source>
        <strain evidence="8 9">HN897</strain>
    </source>
</reference>
<feature type="domain" description="RmlD-like substrate binding" evidence="7">
    <location>
        <begin position="68"/>
        <end position="209"/>
    </location>
</feature>
<keyword evidence="6" id="KW-0521">NADP</keyword>
<dbReference type="GO" id="GO:0008831">
    <property type="term" value="F:dTDP-4-dehydrorhamnose reductase activity"/>
    <property type="evidence" value="ECO:0007669"/>
    <property type="project" value="UniProtKB-EC"/>
</dbReference>
<dbReference type="Pfam" id="PF04321">
    <property type="entry name" value="RmlD_sub_bind"/>
    <property type="match status" value="1"/>
</dbReference>
<comment type="similarity">
    <text evidence="2 6">Belongs to the dTDP-4-dehydrorhamnose reductase family.</text>
</comment>
<evidence type="ECO:0000313" key="8">
    <source>
        <dbReference type="EMBL" id="QIA63089.1"/>
    </source>
</evidence>
<proteinExistence type="inferred from homology"/>
<comment type="cofactor">
    <cofactor evidence="6">
        <name>Mg(2+)</name>
        <dbReference type="ChEBI" id="CHEBI:18420"/>
    </cofactor>
    <text evidence="6">Binds 1 Mg(2+) ion per monomer.</text>
</comment>
<evidence type="ECO:0000256" key="2">
    <source>
        <dbReference type="ARBA" id="ARBA00010944"/>
    </source>
</evidence>
<dbReference type="SUPFAM" id="SSF51735">
    <property type="entry name" value="NAD(P)-binding Rossmann-fold domains"/>
    <property type="match status" value="1"/>
</dbReference>
<keyword evidence="6" id="KW-0560">Oxidoreductase</keyword>
<dbReference type="InterPro" id="IPR005913">
    <property type="entry name" value="dTDP_dehydrorham_reduct"/>
</dbReference>
<evidence type="ECO:0000256" key="3">
    <source>
        <dbReference type="ARBA" id="ARBA00012929"/>
    </source>
</evidence>
<evidence type="ECO:0000256" key="5">
    <source>
        <dbReference type="ARBA" id="ARBA00048200"/>
    </source>
</evidence>
<dbReference type="AlphaFoldDB" id="A0A7Z2T2D6"/>
<sequence>MKTVLMTGLTGSLGPKVAKQFAMRGWRVVEWNHHEVSPTDIEQSQKFWDCQHVDAVCHMAMGSEEWAQWLAQRCAEKSIPYLFISTAMVFDAEVDGPYGIFHQRNAKEAYGQYKIASEDAIWAVNPDAMIARIGWQVHDETTGNNILAHLEAQHKEHGAISASADWYPATSHMDDTAVGFLQLIERNEPGLYHLDSNSQDRWNFYQLVCTLKAHYKKPWTVTPSNDYQHDQRLLDERIALPPLSARFSG</sequence>
<evidence type="ECO:0000256" key="4">
    <source>
        <dbReference type="ARBA" id="ARBA00017099"/>
    </source>
</evidence>
<organism evidence="8 9">
    <name type="scientific">Vibrio astriarenae</name>
    <dbReference type="NCBI Taxonomy" id="1481923"/>
    <lineage>
        <taxon>Bacteria</taxon>
        <taxon>Pseudomonadati</taxon>
        <taxon>Pseudomonadota</taxon>
        <taxon>Gammaproteobacteria</taxon>
        <taxon>Vibrionales</taxon>
        <taxon>Vibrionaceae</taxon>
        <taxon>Vibrio</taxon>
    </lineage>
</organism>
<evidence type="ECO:0000259" key="7">
    <source>
        <dbReference type="Pfam" id="PF04321"/>
    </source>
</evidence>
<dbReference type="KEGG" id="vas:GT360_05990"/>
<dbReference type="RefSeq" id="WP_164647994.1">
    <property type="nucleotide sequence ID" value="NZ_CP047475.1"/>
</dbReference>
<evidence type="ECO:0000313" key="9">
    <source>
        <dbReference type="Proteomes" id="UP000464262"/>
    </source>
</evidence>
<dbReference type="EMBL" id="CP047475">
    <property type="protein sequence ID" value="QIA63089.1"/>
    <property type="molecule type" value="Genomic_DNA"/>
</dbReference>
<dbReference type="UniPathway" id="UPA00124"/>
<keyword evidence="9" id="KW-1185">Reference proteome</keyword>